<proteinExistence type="predicted"/>
<keyword evidence="2" id="KW-1185">Reference proteome</keyword>
<name>A0A540WME0_9BACT</name>
<sequence length="368" mass="39609">MASGVVLIRLGLVAALCLGGEARAADRGGSWLAVARVTSEEDGALLERVRGQSSDLPVELRAMPGPSMEGSPQAQWRSVVELADVHQARAVLWFQRSGSELRVHFAEPGSRHLFVRTARLEGQPGALEWSAGAEAVALVVRSALRAVEAGTPLGEVVEVAAPLSAPATPEPEREPTPMPPELWAMPPAALDSVPLRWEVMVGGMMTLDGYERSGHRGLLLASGWEFRRVRLRLQVLAGLEAKLPDGRTDVKLEQYAGGLWVDTPLLEVGSLRWGVGAGVGLLIFGRSTESYFLGIEAAKPRFIPALLAGPDTSLRWRFSQWMGVEATVAADGVLGRPRLGYSEDGNFVPRNEGWAVRPRFALALVLLP</sequence>
<reference evidence="1 2" key="1">
    <citation type="submission" date="2019-06" db="EMBL/GenBank/DDBJ databases">
        <authorList>
            <person name="Livingstone P."/>
            <person name="Whitworth D."/>
        </authorList>
    </citation>
    <scope>NUCLEOTIDE SEQUENCE [LARGE SCALE GENOMIC DNA]</scope>
    <source>
        <strain evidence="1 2">AM401</strain>
    </source>
</reference>
<comment type="caution">
    <text evidence="1">The sequence shown here is derived from an EMBL/GenBank/DDBJ whole genome shotgun (WGS) entry which is preliminary data.</text>
</comment>
<accession>A0A540WME0</accession>
<gene>
    <name evidence="1" type="ORF">FJV41_40740</name>
</gene>
<dbReference type="Proteomes" id="UP000315369">
    <property type="component" value="Unassembled WGS sequence"/>
</dbReference>
<evidence type="ECO:0000313" key="2">
    <source>
        <dbReference type="Proteomes" id="UP000315369"/>
    </source>
</evidence>
<dbReference type="EMBL" id="VIFM01000273">
    <property type="protein sequence ID" value="TQF10189.1"/>
    <property type="molecule type" value="Genomic_DNA"/>
</dbReference>
<dbReference type="OrthoDB" id="5525341at2"/>
<dbReference type="RefSeq" id="WP_141648016.1">
    <property type="nucleotide sequence ID" value="NZ_VIFM01000273.1"/>
</dbReference>
<evidence type="ECO:0000313" key="1">
    <source>
        <dbReference type="EMBL" id="TQF10189.1"/>
    </source>
</evidence>
<protein>
    <submittedName>
        <fullName evidence="1">Uncharacterized protein</fullName>
    </submittedName>
</protein>
<organism evidence="1 2">
    <name type="scientific">Myxococcus llanfairpwllgwyngyllgogerychwyrndrobwllllantysiliogogogochensis</name>
    <dbReference type="NCBI Taxonomy" id="2590453"/>
    <lineage>
        <taxon>Bacteria</taxon>
        <taxon>Pseudomonadati</taxon>
        <taxon>Myxococcota</taxon>
        <taxon>Myxococcia</taxon>
        <taxon>Myxococcales</taxon>
        <taxon>Cystobacterineae</taxon>
        <taxon>Myxococcaceae</taxon>
        <taxon>Myxococcus</taxon>
    </lineage>
</organism>
<dbReference type="AlphaFoldDB" id="A0A540WME0"/>